<dbReference type="AlphaFoldDB" id="A0A6J5ZVN8"/>
<dbReference type="InterPro" id="IPR029063">
    <property type="entry name" value="SAM-dependent_MTases_sf"/>
</dbReference>
<dbReference type="PANTHER" id="PTHR43648">
    <property type="entry name" value="ELECTRON TRANSFER FLAVOPROTEIN BETA SUBUNIT LYSINE METHYLTRANSFERASE"/>
    <property type="match status" value="1"/>
</dbReference>
<evidence type="ECO:0000256" key="5">
    <source>
        <dbReference type="ARBA" id="ARBA00022691"/>
    </source>
</evidence>
<reference evidence="6" key="1">
    <citation type="submission" date="2020-05" db="EMBL/GenBank/DDBJ databases">
        <authorList>
            <person name="Chiriac C."/>
            <person name="Salcher M."/>
            <person name="Ghai R."/>
            <person name="Kavagutti S V."/>
        </authorList>
    </citation>
    <scope>NUCLEOTIDE SEQUENCE</scope>
</reference>
<evidence type="ECO:0000256" key="3">
    <source>
        <dbReference type="ARBA" id="ARBA00022603"/>
    </source>
</evidence>
<accession>A0A6J5ZVN8</accession>
<dbReference type="Gene3D" id="3.40.50.150">
    <property type="entry name" value="Vaccinia Virus protein VP39"/>
    <property type="match status" value="1"/>
</dbReference>
<protein>
    <submittedName>
        <fullName evidence="6">Unannotated protein</fullName>
    </submittedName>
</protein>
<organism evidence="6">
    <name type="scientific">freshwater metagenome</name>
    <dbReference type="NCBI Taxonomy" id="449393"/>
    <lineage>
        <taxon>unclassified sequences</taxon>
        <taxon>metagenomes</taxon>
        <taxon>ecological metagenomes</taxon>
    </lineage>
</organism>
<comment type="similarity">
    <text evidence="1">Belongs to the methyltransferase superfamily. PrmA family.</text>
</comment>
<dbReference type="GO" id="GO:0032259">
    <property type="term" value="P:methylation"/>
    <property type="evidence" value="ECO:0007669"/>
    <property type="project" value="UniProtKB-KW"/>
</dbReference>
<proteinExistence type="inferred from homology"/>
<dbReference type="EMBL" id="CAESAL010000070">
    <property type="protein sequence ID" value="CAB4345422.1"/>
    <property type="molecule type" value="Genomic_DNA"/>
</dbReference>
<dbReference type="GO" id="GO:0008276">
    <property type="term" value="F:protein methyltransferase activity"/>
    <property type="evidence" value="ECO:0007669"/>
    <property type="project" value="InterPro"/>
</dbReference>
<gene>
    <name evidence="6" type="ORF">UFOPK3331_01535</name>
</gene>
<dbReference type="InterPro" id="IPR050078">
    <property type="entry name" value="Ribosomal_L11_MeTrfase_PrmA"/>
</dbReference>
<dbReference type="PANTHER" id="PTHR43648:SF1">
    <property type="entry name" value="ELECTRON TRANSFER FLAVOPROTEIN BETA SUBUNIT LYSINE METHYLTRANSFERASE"/>
    <property type="match status" value="1"/>
</dbReference>
<dbReference type="HAMAP" id="MF_00735">
    <property type="entry name" value="Methyltr_PrmA"/>
    <property type="match status" value="1"/>
</dbReference>
<evidence type="ECO:0000256" key="1">
    <source>
        <dbReference type="ARBA" id="ARBA00009741"/>
    </source>
</evidence>
<sequence length="278" mass="29302">MTDWTAVVLVVREDEVDEVSGLVWDLGVSGVEELELGNGSVELRIGCDEEVAELVIETLSDRWVVSAEAVAADTGLDTWREHAQVWRAGSNIVIVPPWLDVPSDVTTDDFVLSIDPGHAFGSASHETTRLCLEAVVEFVKPGSVVADIGCGSGVLAIAAVRLGAREAIATDISPDAIIATIENARRNEVADVVDVSTATIEELDSATYDLVLANIGAATLCSMAQGLVQITKPHGVLVLSGLLAEQTETVAAALNQAGAVVDDVREDGEWRALVAHRS</sequence>
<keyword evidence="3" id="KW-0489">Methyltransferase</keyword>
<evidence type="ECO:0000256" key="2">
    <source>
        <dbReference type="ARBA" id="ARBA00022490"/>
    </source>
</evidence>
<keyword evidence="2" id="KW-0963">Cytoplasm</keyword>
<keyword evidence="5" id="KW-0949">S-adenosyl-L-methionine</keyword>
<dbReference type="CDD" id="cd02440">
    <property type="entry name" value="AdoMet_MTases"/>
    <property type="match status" value="1"/>
</dbReference>
<evidence type="ECO:0000313" key="6">
    <source>
        <dbReference type="EMBL" id="CAB4345422.1"/>
    </source>
</evidence>
<dbReference type="InterPro" id="IPR004498">
    <property type="entry name" value="Ribosomal_PrmA_MeTrfase"/>
</dbReference>
<evidence type="ECO:0000256" key="4">
    <source>
        <dbReference type="ARBA" id="ARBA00022679"/>
    </source>
</evidence>
<dbReference type="SUPFAM" id="SSF53335">
    <property type="entry name" value="S-adenosyl-L-methionine-dependent methyltransferases"/>
    <property type="match status" value="1"/>
</dbReference>
<keyword evidence="4" id="KW-0808">Transferase</keyword>
<dbReference type="Pfam" id="PF06325">
    <property type="entry name" value="PrmA"/>
    <property type="match status" value="1"/>
</dbReference>
<name>A0A6J5ZVN8_9ZZZZ</name>